<evidence type="ECO:0000313" key="3">
    <source>
        <dbReference type="Proteomes" id="UP001153069"/>
    </source>
</evidence>
<dbReference type="Gene3D" id="3.20.20.100">
    <property type="entry name" value="NADP-dependent oxidoreductase domain"/>
    <property type="match status" value="1"/>
</dbReference>
<proteinExistence type="predicted"/>
<protein>
    <submittedName>
        <fullName evidence="2">L-galactose dehydrogenase</fullName>
    </submittedName>
</protein>
<evidence type="ECO:0000259" key="1">
    <source>
        <dbReference type="Pfam" id="PF00248"/>
    </source>
</evidence>
<comment type="caution">
    <text evidence="2">The sequence shown here is derived from an EMBL/GenBank/DDBJ whole genome shotgun (WGS) entry which is preliminary data.</text>
</comment>
<organism evidence="2 3">
    <name type="scientific">Seminavis robusta</name>
    <dbReference type="NCBI Taxonomy" id="568900"/>
    <lineage>
        <taxon>Eukaryota</taxon>
        <taxon>Sar</taxon>
        <taxon>Stramenopiles</taxon>
        <taxon>Ochrophyta</taxon>
        <taxon>Bacillariophyta</taxon>
        <taxon>Bacillariophyceae</taxon>
        <taxon>Bacillariophycidae</taxon>
        <taxon>Naviculales</taxon>
        <taxon>Naviculaceae</taxon>
        <taxon>Seminavis</taxon>
    </lineage>
</organism>
<dbReference type="SUPFAM" id="SSF51430">
    <property type="entry name" value="NAD(P)-linked oxidoreductase"/>
    <property type="match status" value="1"/>
</dbReference>
<dbReference type="PANTHER" id="PTHR42686:SF1">
    <property type="entry name" value="GH17980P-RELATED"/>
    <property type="match status" value="1"/>
</dbReference>
<reference evidence="2" key="1">
    <citation type="submission" date="2020-06" db="EMBL/GenBank/DDBJ databases">
        <authorList>
            <consortium name="Plant Systems Biology data submission"/>
        </authorList>
    </citation>
    <scope>NUCLEOTIDE SEQUENCE</scope>
    <source>
        <strain evidence="2">D6</strain>
    </source>
</reference>
<accession>A0A9N8DN35</accession>
<name>A0A9N8DN35_9STRA</name>
<dbReference type="GO" id="GO:0016491">
    <property type="term" value="F:oxidoreductase activity"/>
    <property type="evidence" value="ECO:0007669"/>
    <property type="project" value="InterPro"/>
</dbReference>
<dbReference type="OrthoDB" id="243313at2759"/>
<sequence>MTSSAKSVPRRPYGSKFKNSRLPSDLPIIGLGCSSFSTFFWTEQEQKEMMISSSSSDWTPEGMDRSHPQVQEWIATIRYAVEECGITLLDTAPWYGHGTSEVIIGWAMEEMLSTITSSDNDKKDTTTKAIQRSDLVINTKVGRYEADPQKQFDFSKQATLQSVERSIRRMNCGYIDVLQLHDSEFAPSLDVLLQETIPAMIECRTKGYCKALGMTGYPLQTQFQILQRTREVLGDDDVWDQSLTYGHYNLVNQSLFTKPLSSPDNNNQQYESFAAYCEQHSLGLMAAAPLNMGLLTNNPLPAWHPASDELKAACRTAAATMEEVDIATIAIVYALANPQVPCTVLGMKNVAQVATSQKLALRFRNQNENDNPKERLKQVLTPDEYKAWQAVMDPIHGPFATVWKNGTNVWDGVLEATKFWQQVEGQDQEEWHWE</sequence>
<dbReference type="InterPro" id="IPR020471">
    <property type="entry name" value="AKR"/>
</dbReference>
<dbReference type="Proteomes" id="UP001153069">
    <property type="component" value="Unassembled WGS sequence"/>
</dbReference>
<feature type="domain" description="NADP-dependent oxidoreductase" evidence="1">
    <location>
        <begin position="71"/>
        <end position="356"/>
    </location>
</feature>
<dbReference type="EMBL" id="CAICTM010000170">
    <property type="protein sequence ID" value="CAB9503611.1"/>
    <property type="molecule type" value="Genomic_DNA"/>
</dbReference>
<dbReference type="InterPro" id="IPR023210">
    <property type="entry name" value="NADP_OxRdtase_dom"/>
</dbReference>
<dbReference type="Pfam" id="PF00248">
    <property type="entry name" value="Aldo_ket_red"/>
    <property type="match status" value="1"/>
</dbReference>
<dbReference type="AlphaFoldDB" id="A0A9N8DN35"/>
<evidence type="ECO:0000313" key="2">
    <source>
        <dbReference type="EMBL" id="CAB9503611.1"/>
    </source>
</evidence>
<gene>
    <name evidence="2" type="ORF">SEMRO_171_G075690.1</name>
</gene>
<dbReference type="PANTHER" id="PTHR42686">
    <property type="entry name" value="GH17980P-RELATED"/>
    <property type="match status" value="1"/>
</dbReference>
<keyword evidence="3" id="KW-1185">Reference proteome</keyword>
<dbReference type="GO" id="GO:0005829">
    <property type="term" value="C:cytosol"/>
    <property type="evidence" value="ECO:0007669"/>
    <property type="project" value="TreeGrafter"/>
</dbReference>
<dbReference type="InterPro" id="IPR036812">
    <property type="entry name" value="NAD(P)_OxRdtase_dom_sf"/>
</dbReference>